<feature type="compositionally biased region" description="Low complexity" evidence="4">
    <location>
        <begin position="8"/>
        <end position="26"/>
    </location>
</feature>
<keyword evidence="6" id="KW-1185">Reference proteome</keyword>
<feature type="compositionally biased region" description="Pro residues" evidence="4">
    <location>
        <begin position="175"/>
        <end position="196"/>
    </location>
</feature>
<keyword evidence="1" id="KW-0479">Metal-binding</keyword>
<dbReference type="PANTHER" id="PTHR48125:SF12">
    <property type="entry name" value="AT HOOK TRANSCRIPTION FACTOR FAMILY-RELATED"/>
    <property type="match status" value="1"/>
</dbReference>
<dbReference type="EMBL" id="JAVHJO010000005">
    <property type="protein sequence ID" value="KAK6540574.1"/>
    <property type="molecule type" value="Genomic_DNA"/>
</dbReference>
<evidence type="ECO:0000313" key="6">
    <source>
        <dbReference type="Proteomes" id="UP001365542"/>
    </source>
</evidence>
<reference evidence="5 6" key="1">
    <citation type="submission" date="2019-10" db="EMBL/GenBank/DDBJ databases">
        <authorList>
            <person name="Palmer J.M."/>
        </authorList>
    </citation>
    <scope>NUCLEOTIDE SEQUENCE [LARGE SCALE GENOMIC DNA]</scope>
    <source>
        <strain evidence="5 6">TWF694</strain>
    </source>
</reference>
<sequence length="589" mass="64679">MEAPWNNYPQGYPQGPPVYQYPQGPQTAWPQPPPHSSYPSPYQQQYPPPTASQHHSLAAPPSVMYFDSNTEIFCDNCRQHIGPGIQWHCASPSCAGGDFDLCDPCHIKGANCQCHVGLFGLRVIHGRGRERTVLPPKPVGAAGSPYASVPTPATAQPPPQTPPGQYALGPQVSPFTPPYSPPTTHPGMPNPYPASPVGMQPPLPPLPPAPTATTKPLGDLLPATINLKVPTDNPVFKEANLKYEEYIKSTDIHTNPQYDTNTCSTPQQYDMWLEKTHNPQETSFEKSVTSLNSLIKELTLYLNNETLTGPKTGPKAGLDSWAKTAWATKDGEFCDVMDFMDRVLSKLDEIRSHQARAKEVMDRNFVGSRMASTADEIQRLNMMFVQKTLETRGNAARDKHQRRKDQLALVKKSMDRAEAKEKTAFEDILASACSALNVGGGIKDVDLLSRSIEVMSVHVERRKALQVRLCNATLHEAEADKGWRLTQIIDKSQEPALIDEANRKMWEAQRVRDEVIGRLSQDWQTRVNLVIVPHVRSMQAGAAAAQGIAPLISMNSILPPTSGAAASFYTMAPPPPPGPAGGYGQMPYY</sequence>
<comment type="caution">
    <text evidence="5">The sequence shown here is derived from an EMBL/GenBank/DDBJ whole genome shotgun (WGS) entry which is preliminary data.</text>
</comment>
<evidence type="ECO:0000256" key="2">
    <source>
        <dbReference type="ARBA" id="ARBA00022771"/>
    </source>
</evidence>
<proteinExistence type="predicted"/>
<dbReference type="SUPFAM" id="SSF57850">
    <property type="entry name" value="RING/U-box"/>
    <property type="match status" value="1"/>
</dbReference>
<evidence type="ECO:0000313" key="5">
    <source>
        <dbReference type="EMBL" id="KAK6540574.1"/>
    </source>
</evidence>
<keyword evidence="2" id="KW-0863">Zinc-finger</keyword>
<dbReference type="Proteomes" id="UP001365542">
    <property type="component" value="Unassembled WGS sequence"/>
</dbReference>
<feature type="region of interest" description="Disordered" evidence="4">
    <location>
        <begin position="1"/>
        <end position="55"/>
    </location>
</feature>
<dbReference type="InterPro" id="IPR043145">
    <property type="entry name" value="Znf_ZZ_sf"/>
</dbReference>
<feature type="region of interest" description="Disordered" evidence="4">
    <location>
        <begin position="134"/>
        <end position="196"/>
    </location>
</feature>
<accession>A0AAV9XFC4</accession>
<dbReference type="Gene3D" id="3.30.60.90">
    <property type="match status" value="1"/>
</dbReference>
<dbReference type="AlphaFoldDB" id="A0AAV9XFC4"/>
<name>A0AAV9XFC4_9PEZI</name>
<gene>
    <name evidence="5" type="ORF">TWF694_009365</name>
</gene>
<dbReference type="PANTHER" id="PTHR48125">
    <property type="entry name" value="LP07818P1"/>
    <property type="match status" value="1"/>
</dbReference>
<protein>
    <submittedName>
        <fullName evidence="5">Uncharacterized protein</fullName>
    </submittedName>
</protein>
<evidence type="ECO:0000256" key="1">
    <source>
        <dbReference type="ARBA" id="ARBA00022723"/>
    </source>
</evidence>
<evidence type="ECO:0000256" key="3">
    <source>
        <dbReference type="ARBA" id="ARBA00022833"/>
    </source>
</evidence>
<organism evidence="5 6">
    <name type="scientific">Orbilia ellipsospora</name>
    <dbReference type="NCBI Taxonomy" id="2528407"/>
    <lineage>
        <taxon>Eukaryota</taxon>
        <taxon>Fungi</taxon>
        <taxon>Dikarya</taxon>
        <taxon>Ascomycota</taxon>
        <taxon>Pezizomycotina</taxon>
        <taxon>Orbiliomycetes</taxon>
        <taxon>Orbiliales</taxon>
        <taxon>Orbiliaceae</taxon>
        <taxon>Orbilia</taxon>
    </lineage>
</organism>
<dbReference type="PRINTS" id="PR01217">
    <property type="entry name" value="PRICHEXTENSN"/>
</dbReference>
<keyword evidence="3" id="KW-0862">Zinc</keyword>
<evidence type="ECO:0000256" key="4">
    <source>
        <dbReference type="SAM" id="MobiDB-lite"/>
    </source>
</evidence>
<dbReference type="GO" id="GO:0008270">
    <property type="term" value="F:zinc ion binding"/>
    <property type="evidence" value="ECO:0007669"/>
    <property type="project" value="UniProtKB-KW"/>
</dbReference>